<evidence type="ECO:0000256" key="2">
    <source>
        <dbReference type="ARBA" id="ARBA00010617"/>
    </source>
</evidence>
<dbReference type="EMBL" id="JAUEDM010000001">
    <property type="protein sequence ID" value="KAK3331544.1"/>
    <property type="molecule type" value="Genomic_DNA"/>
</dbReference>
<evidence type="ECO:0008006" key="10">
    <source>
        <dbReference type="Google" id="ProtNLM"/>
    </source>
</evidence>
<keyword evidence="3" id="KW-0349">Heme</keyword>
<reference evidence="8" key="1">
    <citation type="journal article" date="2023" name="Mol. Phylogenet. Evol.">
        <title>Genome-scale phylogeny and comparative genomics of the fungal order Sordariales.</title>
        <authorList>
            <person name="Hensen N."/>
            <person name="Bonometti L."/>
            <person name="Westerberg I."/>
            <person name="Brannstrom I.O."/>
            <person name="Guillou S."/>
            <person name="Cros-Aarteil S."/>
            <person name="Calhoun S."/>
            <person name="Haridas S."/>
            <person name="Kuo A."/>
            <person name="Mondo S."/>
            <person name="Pangilinan J."/>
            <person name="Riley R."/>
            <person name="LaButti K."/>
            <person name="Andreopoulos B."/>
            <person name="Lipzen A."/>
            <person name="Chen C."/>
            <person name="Yan M."/>
            <person name="Daum C."/>
            <person name="Ng V."/>
            <person name="Clum A."/>
            <person name="Steindorff A."/>
            <person name="Ohm R.A."/>
            <person name="Martin F."/>
            <person name="Silar P."/>
            <person name="Natvig D.O."/>
            <person name="Lalanne C."/>
            <person name="Gautier V."/>
            <person name="Ament-Velasquez S.L."/>
            <person name="Kruys A."/>
            <person name="Hutchinson M.I."/>
            <person name="Powell A.J."/>
            <person name="Barry K."/>
            <person name="Miller A.N."/>
            <person name="Grigoriev I.V."/>
            <person name="Debuchy R."/>
            <person name="Gladieux P."/>
            <person name="Hiltunen Thoren M."/>
            <person name="Johannesson H."/>
        </authorList>
    </citation>
    <scope>NUCLEOTIDE SEQUENCE</scope>
    <source>
        <strain evidence="8">CBS 118394</strain>
    </source>
</reference>
<comment type="cofactor">
    <cofactor evidence="1">
        <name>heme</name>
        <dbReference type="ChEBI" id="CHEBI:30413"/>
    </cofactor>
</comment>
<dbReference type="SUPFAM" id="SSF48264">
    <property type="entry name" value="Cytochrome P450"/>
    <property type="match status" value="1"/>
</dbReference>
<evidence type="ECO:0000256" key="7">
    <source>
        <dbReference type="ARBA" id="ARBA00023033"/>
    </source>
</evidence>
<dbReference type="GO" id="GO:0020037">
    <property type="term" value="F:heme binding"/>
    <property type="evidence" value="ECO:0007669"/>
    <property type="project" value="InterPro"/>
</dbReference>
<comment type="caution">
    <text evidence="8">The sequence shown here is derived from an EMBL/GenBank/DDBJ whole genome shotgun (WGS) entry which is preliminary data.</text>
</comment>
<dbReference type="AlphaFoldDB" id="A0AAE0IUT2"/>
<keyword evidence="9" id="KW-1185">Reference proteome</keyword>
<keyword evidence="6" id="KW-0408">Iron</keyword>
<dbReference type="GO" id="GO:0004497">
    <property type="term" value="F:monooxygenase activity"/>
    <property type="evidence" value="ECO:0007669"/>
    <property type="project" value="UniProtKB-KW"/>
</dbReference>
<dbReference type="PANTHER" id="PTHR46206">
    <property type="entry name" value="CYTOCHROME P450"/>
    <property type="match status" value="1"/>
</dbReference>
<evidence type="ECO:0000256" key="3">
    <source>
        <dbReference type="ARBA" id="ARBA00022617"/>
    </source>
</evidence>
<dbReference type="Gene3D" id="1.10.630.10">
    <property type="entry name" value="Cytochrome P450"/>
    <property type="match status" value="1"/>
</dbReference>
<evidence type="ECO:0000256" key="5">
    <source>
        <dbReference type="ARBA" id="ARBA00023002"/>
    </source>
</evidence>
<proteinExistence type="inferred from homology"/>
<keyword evidence="4" id="KW-0479">Metal-binding</keyword>
<sequence length="290" mass="33510">MDGIKSSLKSFFGLREMHGYREYSKCDKIFILPNIVKGHEVIIPTHYMNWLLEQPDTVLSQFETNRQFMCGDYTMLQHDMIRKDKWSRLSDIVKREMTRDIDDYVDDIVDKVQDSLKSLWGSNTEEWHEINVYDVMSEVARVVNRVFVGLQLCQNPGDVQASMGFSKYILLWAMGIEMLPRFFKPLVAPVLTAYDYMMHYKRMSGFIAPSNQPNDYIQWAMRDLVKRGLSPQDDPDDMVSKQLAITSFTAIQSSAITITIALVDISATPPSIEVQENSLRCESGHRQLWA</sequence>
<evidence type="ECO:0000256" key="1">
    <source>
        <dbReference type="ARBA" id="ARBA00001971"/>
    </source>
</evidence>
<evidence type="ECO:0000256" key="6">
    <source>
        <dbReference type="ARBA" id="ARBA00023004"/>
    </source>
</evidence>
<gene>
    <name evidence="8" type="ORF">B0H66DRAFT_614128</name>
</gene>
<protein>
    <recommendedName>
        <fullName evidence="10">Cytochrome P450</fullName>
    </recommendedName>
</protein>
<dbReference type="PANTHER" id="PTHR46206:SF1">
    <property type="entry name" value="P450, PUTATIVE (EUROFUNG)-RELATED"/>
    <property type="match status" value="1"/>
</dbReference>
<evidence type="ECO:0000313" key="8">
    <source>
        <dbReference type="EMBL" id="KAK3331544.1"/>
    </source>
</evidence>
<accession>A0AAE0IUT2</accession>
<organism evidence="8 9">
    <name type="scientific">Apodospora peruviana</name>
    <dbReference type="NCBI Taxonomy" id="516989"/>
    <lineage>
        <taxon>Eukaryota</taxon>
        <taxon>Fungi</taxon>
        <taxon>Dikarya</taxon>
        <taxon>Ascomycota</taxon>
        <taxon>Pezizomycotina</taxon>
        <taxon>Sordariomycetes</taxon>
        <taxon>Sordariomycetidae</taxon>
        <taxon>Sordariales</taxon>
        <taxon>Lasiosphaeriaceae</taxon>
        <taxon>Apodospora</taxon>
    </lineage>
</organism>
<evidence type="ECO:0000313" key="9">
    <source>
        <dbReference type="Proteomes" id="UP001283341"/>
    </source>
</evidence>
<keyword evidence="7" id="KW-0503">Monooxygenase</keyword>
<dbReference type="GO" id="GO:0016705">
    <property type="term" value="F:oxidoreductase activity, acting on paired donors, with incorporation or reduction of molecular oxygen"/>
    <property type="evidence" value="ECO:0007669"/>
    <property type="project" value="InterPro"/>
</dbReference>
<comment type="similarity">
    <text evidence="2">Belongs to the cytochrome P450 family.</text>
</comment>
<reference evidence="8" key="2">
    <citation type="submission" date="2023-06" db="EMBL/GenBank/DDBJ databases">
        <authorList>
            <consortium name="Lawrence Berkeley National Laboratory"/>
            <person name="Haridas S."/>
            <person name="Hensen N."/>
            <person name="Bonometti L."/>
            <person name="Westerberg I."/>
            <person name="Brannstrom I.O."/>
            <person name="Guillou S."/>
            <person name="Cros-Aarteil S."/>
            <person name="Calhoun S."/>
            <person name="Kuo A."/>
            <person name="Mondo S."/>
            <person name="Pangilinan J."/>
            <person name="Riley R."/>
            <person name="Labutti K."/>
            <person name="Andreopoulos B."/>
            <person name="Lipzen A."/>
            <person name="Chen C."/>
            <person name="Yanf M."/>
            <person name="Daum C."/>
            <person name="Ng V."/>
            <person name="Clum A."/>
            <person name="Steindorff A."/>
            <person name="Ohm R."/>
            <person name="Martin F."/>
            <person name="Silar P."/>
            <person name="Natvig D."/>
            <person name="Lalanne C."/>
            <person name="Gautier V."/>
            <person name="Ament-Velasquez S.L."/>
            <person name="Kruys A."/>
            <person name="Hutchinson M.I."/>
            <person name="Powell A.J."/>
            <person name="Barry K."/>
            <person name="Miller A.N."/>
            <person name="Grigoriev I.V."/>
            <person name="Debuchy R."/>
            <person name="Gladieux P."/>
            <person name="Thoren M.H."/>
            <person name="Johannesson H."/>
        </authorList>
    </citation>
    <scope>NUCLEOTIDE SEQUENCE</scope>
    <source>
        <strain evidence="8">CBS 118394</strain>
    </source>
</reference>
<keyword evidence="5" id="KW-0560">Oxidoreductase</keyword>
<dbReference type="InterPro" id="IPR036396">
    <property type="entry name" value="Cyt_P450_sf"/>
</dbReference>
<name>A0AAE0IUT2_9PEZI</name>
<evidence type="ECO:0000256" key="4">
    <source>
        <dbReference type="ARBA" id="ARBA00022723"/>
    </source>
</evidence>
<dbReference type="Proteomes" id="UP001283341">
    <property type="component" value="Unassembled WGS sequence"/>
</dbReference>
<dbReference type="GO" id="GO:0005506">
    <property type="term" value="F:iron ion binding"/>
    <property type="evidence" value="ECO:0007669"/>
    <property type="project" value="InterPro"/>
</dbReference>